<organism evidence="2 3">
    <name type="scientific">Neonectria punicea</name>
    <dbReference type="NCBI Taxonomy" id="979145"/>
    <lineage>
        <taxon>Eukaryota</taxon>
        <taxon>Fungi</taxon>
        <taxon>Dikarya</taxon>
        <taxon>Ascomycota</taxon>
        <taxon>Pezizomycotina</taxon>
        <taxon>Sordariomycetes</taxon>
        <taxon>Hypocreomycetidae</taxon>
        <taxon>Hypocreales</taxon>
        <taxon>Nectriaceae</taxon>
        <taxon>Neonectria</taxon>
    </lineage>
</organism>
<name>A0ABR1H5R0_9HYPO</name>
<reference evidence="2 3" key="1">
    <citation type="journal article" date="2025" name="Microbiol. Resour. Announc.">
        <title>Draft genome sequences for Neonectria magnoliae and Neonectria punicea, canker pathogens of Liriodendron tulipifera and Acer saccharum in West Virginia.</title>
        <authorList>
            <person name="Petronek H.M."/>
            <person name="Kasson M.T."/>
            <person name="Metheny A.M."/>
            <person name="Stauder C.M."/>
            <person name="Lovett B."/>
            <person name="Lynch S.C."/>
            <person name="Garnas J.R."/>
            <person name="Kasson L.R."/>
            <person name="Stajich J.E."/>
        </authorList>
    </citation>
    <scope>NUCLEOTIDE SEQUENCE [LARGE SCALE GENOMIC DNA]</scope>
    <source>
        <strain evidence="2 3">NRRL 64653</strain>
    </source>
</reference>
<dbReference type="Pfam" id="PF13424">
    <property type="entry name" value="TPR_12"/>
    <property type="match status" value="2"/>
</dbReference>
<accession>A0ABR1H5R0</accession>
<dbReference type="PANTHER" id="PTHR46082:SF6">
    <property type="entry name" value="AAA+ ATPASE DOMAIN-CONTAINING PROTEIN-RELATED"/>
    <property type="match status" value="1"/>
</dbReference>
<sequence>MDQFSSAPARNKQAGSRIAQGKLPIEVGRMSDNEADQLMRAMLEDDKITKEETSLLSSRVEHLPPALAQAASYVQENSISIGDYIKLLDESDPSFVDRLSEPFEAVGRDSETPRSLTETWIVSFKQIDRCNSLASEFLALMCLFHRQAIPKDFVTNYYNQTRLAETDRSEKAVTKVTKAVVRARKAFRVIRYFRQNAIPKNVAVDDCPRRWPEESVSPEAEVIEAIGVLKAFSFISEGKNQDLDMHRLVQLTMRKWLVSEQKITVYADWALFTVSDAYPPGEFENREVCLKYLPHARAVLEHRGTGSRDKLLDKAILFHNVGAYYTLLGQWMEAEQCSSTAAKLSKGIAVYMDQGRWKEAVELLLQDVTTAKRVLGTNKLSTLVYMNNLAILLYHQGQWKVAEELQLQVLEEERVLGATHLNTLSGKNNLVSIYHAQGRLKEAEELGLQTFEMTKGVFGAIHPHTIISMSNLVLIYHTQGQLKEAEELRLQTFEMRRRFLEQFTLTR</sequence>
<dbReference type="InterPro" id="IPR011990">
    <property type="entry name" value="TPR-like_helical_dom_sf"/>
</dbReference>
<proteinExistence type="predicted"/>
<dbReference type="EMBL" id="JAZAVJ010000071">
    <property type="protein sequence ID" value="KAK7416237.1"/>
    <property type="molecule type" value="Genomic_DNA"/>
</dbReference>
<evidence type="ECO:0000313" key="2">
    <source>
        <dbReference type="EMBL" id="KAK7416237.1"/>
    </source>
</evidence>
<keyword evidence="3" id="KW-1185">Reference proteome</keyword>
<feature type="region of interest" description="Disordered" evidence="1">
    <location>
        <begin position="1"/>
        <end position="23"/>
    </location>
</feature>
<dbReference type="SUPFAM" id="SSF48452">
    <property type="entry name" value="TPR-like"/>
    <property type="match status" value="2"/>
</dbReference>
<evidence type="ECO:0000313" key="3">
    <source>
        <dbReference type="Proteomes" id="UP001498476"/>
    </source>
</evidence>
<dbReference type="Gene3D" id="1.25.40.10">
    <property type="entry name" value="Tetratricopeptide repeat domain"/>
    <property type="match status" value="1"/>
</dbReference>
<dbReference type="InterPro" id="IPR053137">
    <property type="entry name" value="NLR-like"/>
</dbReference>
<evidence type="ECO:0000256" key="1">
    <source>
        <dbReference type="SAM" id="MobiDB-lite"/>
    </source>
</evidence>
<protein>
    <submittedName>
        <fullName evidence="2">Uncharacterized protein</fullName>
    </submittedName>
</protein>
<dbReference type="Proteomes" id="UP001498476">
    <property type="component" value="Unassembled WGS sequence"/>
</dbReference>
<gene>
    <name evidence="2" type="ORF">QQX98_005308</name>
</gene>
<comment type="caution">
    <text evidence="2">The sequence shown here is derived from an EMBL/GenBank/DDBJ whole genome shotgun (WGS) entry which is preliminary data.</text>
</comment>
<dbReference type="PANTHER" id="PTHR46082">
    <property type="entry name" value="ATP/GTP-BINDING PROTEIN-RELATED"/>
    <property type="match status" value="1"/>
</dbReference>